<gene>
    <name evidence="1" type="ORF">Golob_014708</name>
</gene>
<feature type="non-terminal residue" evidence="1">
    <location>
        <position position="31"/>
    </location>
</feature>
<accession>A0A7J8LYX4</accession>
<dbReference type="Gene3D" id="3.40.50.12240">
    <property type="match status" value="1"/>
</dbReference>
<dbReference type="Proteomes" id="UP000593572">
    <property type="component" value="Unassembled WGS sequence"/>
</dbReference>
<protein>
    <submittedName>
        <fullName evidence="1">Uncharacterized protein</fullName>
    </submittedName>
</protein>
<name>A0A7J8LYX4_9ROSI</name>
<reference evidence="1 2" key="1">
    <citation type="journal article" date="2019" name="Genome Biol. Evol.">
        <title>Insights into the evolution of the New World diploid cottons (Gossypium, subgenus Houzingenia) based on genome sequencing.</title>
        <authorList>
            <person name="Grover C.E."/>
            <person name="Arick M.A. 2nd"/>
            <person name="Thrash A."/>
            <person name="Conover J.L."/>
            <person name="Sanders W.S."/>
            <person name="Peterson D.G."/>
            <person name="Frelichowski J.E."/>
            <person name="Scheffler J.A."/>
            <person name="Scheffler B.E."/>
            <person name="Wendel J.F."/>
        </authorList>
    </citation>
    <scope>NUCLEOTIDE SEQUENCE [LARGE SCALE GENOMIC DNA]</scope>
    <source>
        <strain evidence="1">157</strain>
        <tissue evidence="1">Leaf</tissue>
    </source>
</reference>
<dbReference type="AlphaFoldDB" id="A0A7J8LYX4"/>
<keyword evidence="2" id="KW-1185">Reference proteome</keyword>
<dbReference type="EMBL" id="JABEZX010000006">
    <property type="protein sequence ID" value="MBA0557654.1"/>
    <property type="molecule type" value="Genomic_DNA"/>
</dbReference>
<proteinExistence type="predicted"/>
<evidence type="ECO:0000313" key="1">
    <source>
        <dbReference type="EMBL" id="MBA0557654.1"/>
    </source>
</evidence>
<organism evidence="1 2">
    <name type="scientific">Gossypium lobatum</name>
    <dbReference type="NCBI Taxonomy" id="34289"/>
    <lineage>
        <taxon>Eukaryota</taxon>
        <taxon>Viridiplantae</taxon>
        <taxon>Streptophyta</taxon>
        <taxon>Embryophyta</taxon>
        <taxon>Tracheophyta</taxon>
        <taxon>Spermatophyta</taxon>
        <taxon>Magnoliopsida</taxon>
        <taxon>eudicotyledons</taxon>
        <taxon>Gunneridae</taxon>
        <taxon>Pentapetalae</taxon>
        <taxon>rosids</taxon>
        <taxon>malvids</taxon>
        <taxon>Malvales</taxon>
        <taxon>Malvaceae</taxon>
        <taxon>Malvoideae</taxon>
        <taxon>Gossypium</taxon>
    </lineage>
</organism>
<sequence length="31" mass="3787">MYCEWHTLIISDDLSKQAQAYRQMSLVFRRP</sequence>
<evidence type="ECO:0000313" key="2">
    <source>
        <dbReference type="Proteomes" id="UP000593572"/>
    </source>
</evidence>
<comment type="caution">
    <text evidence="1">The sequence shown here is derived from an EMBL/GenBank/DDBJ whole genome shotgun (WGS) entry which is preliminary data.</text>
</comment>